<dbReference type="Gene3D" id="1.10.510.10">
    <property type="entry name" value="Transferase(Phosphotransferase) domain 1"/>
    <property type="match status" value="1"/>
</dbReference>
<dbReference type="GO" id="GO:0005524">
    <property type="term" value="F:ATP binding"/>
    <property type="evidence" value="ECO:0007669"/>
    <property type="project" value="UniProtKB-KW"/>
</dbReference>
<dbReference type="SMART" id="SM00220">
    <property type="entry name" value="S_TKc"/>
    <property type="match status" value="1"/>
</dbReference>
<dbReference type="Pfam" id="PF13499">
    <property type="entry name" value="EF-hand_7"/>
    <property type="match status" value="2"/>
</dbReference>
<keyword evidence="3" id="KW-0547">Nucleotide-binding</keyword>
<feature type="domain" description="EF-hand" evidence="8">
    <location>
        <begin position="376"/>
        <end position="406"/>
    </location>
</feature>
<dbReference type="PROSITE" id="PS50222">
    <property type="entry name" value="EF_HAND_2"/>
    <property type="match status" value="4"/>
</dbReference>
<protein>
    <recommendedName>
        <fullName evidence="11">Calcium-dependent protein kinase</fullName>
    </recommendedName>
</protein>
<evidence type="ECO:0000256" key="6">
    <source>
        <dbReference type="ARBA" id="ARBA00022840"/>
    </source>
</evidence>
<gene>
    <name evidence="9" type="ORF">OSTQU699_LOCUS7834</name>
</gene>
<dbReference type="Proteomes" id="UP000708148">
    <property type="component" value="Unassembled WGS sequence"/>
</dbReference>
<name>A0A8S1J4W9_9CHLO</name>
<evidence type="ECO:0000313" key="10">
    <source>
        <dbReference type="Proteomes" id="UP000708148"/>
    </source>
</evidence>
<evidence type="ECO:0000256" key="3">
    <source>
        <dbReference type="ARBA" id="ARBA00022741"/>
    </source>
</evidence>
<dbReference type="CDD" id="cd05117">
    <property type="entry name" value="STKc_CAMK"/>
    <property type="match status" value="1"/>
</dbReference>
<dbReference type="InterPro" id="IPR050205">
    <property type="entry name" value="CDPK_Ser/Thr_kinases"/>
</dbReference>
<keyword evidence="2" id="KW-0808">Transferase</keyword>
<dbReference type="InterPro" id="IPR018247">
    <property type="entry name" value="EF_Hand_1_Ca_BS"/>
</dbReference>
<keyword evidence="6" id="KW-0067">ATP-binding</keyword>
<sequence length="414" mass="46173">MKHPSDVEDVKREIQILHTLAGHPNVVTLKAVYEDSENIHLVMELCTGGELFERICDRGAYTEQDAADAIRTMLQVVAHCHDMGIIHRDLKPENFLLADPSDYAPLKAIDFGLSAFFKEGQVMDEVVGTPYYVAPEVLNKHYSKEADVWSMGVILYILLIGVPPFYKDTDEEIFEAIQDGYVDFECDPWPDISDAALDMCQRMLAMDPSQRPTADELLCHPFLAEGDAVCCRPLNPVVGRLRGFAAMNKLKKEALKIIASQMPKAEIEGLRQIFLSLDEDGNGKITVDELREGLRQKGGMLPEADLYRLIDGIDLDGNGAVDYEEFLAATLNLNNLQSDDSLVRAFRHFDTDDSGSITRDEMFEALKGYGITDRGINQILCEADKDGNGAIDFEEFCEMILGAGNAFGRGRYSR</sequence>
<reference evidence="9" key="1">
    <citation type="submission" date="2020-12" db="EMBL/GenBank/DDBJ databases">
        <authorList>
            <person name="Iha C."/>
        </authorList>
    </citation>
    <scope>NUCLEOTIDE SEQUENCE</scope>
</reference>
<evidence type="ECO:0000259" key="7">
    <source>
        <dbReference type="PROSITE" id="PS50011"/>
    </source>
</evidence>
<feature type="domain" description="EF-hand" evidence="8">
    <location>
        <begin position="265"/>
        <end position="300"/>
    </location>
</feature>
<dbReference type="AlphaFoldDB" id="A0A8S1J4W9"/>
<dbReference type="EMBL" id="CAJHUC010001842">
    <property type="protein sequence ID" value="CAD7702477.1"/>
    <property type="molecule type" value="Genomic_DNA"/>
</dbReference>
<dbReference type="GO" id="GO:0005509">
    <property type="term" value="F:calcium ion binding"/>
    <property type="evidence" value="ECO:0007669"/>
    <property type="project" value="InterPro"/>
</dbReference>
<dbReference type="SUPFAM" id="SSF56112">
    <property type="entry name" value="Protein kinase-like (PK-like)"/>
    <property type="match status" value="1"/>
</dbReference>
<proteinExistence type="predicted"/>
<organism evidence="9 10">
    <name type="scientific">Ostreobium quekettii</name>
    <dbReference type="NCBI Taxonomy" id="121088"/>
    <lineage>
        <taxon>Eukaryota</taxon>
        <taxon>Viridiplantae</taxon>
        <taxon>Chlorophyta</taxon>
        <taxon>core chlorophytes</taxon>
        <taxon>Ulvophyceae</taxon>
        <taxon>TCBD clade</taxon>
        <taxon>Bryopsidales</taxon>
        <taxon>Ostreobineae</taxon>
        <taxon>Ostreobiaceae</taxon>
        <taxon>Ostreobium</taxon>
    </lineage>
</organism>
<evidence type="ECO:0000256" key="4">
    <source>
        <dbReference type="ARBA" id="ARBA00022777"/>
    </source>
</evidence>
<feature type="domain" description="EF-hand" evidence="8">
    <location>
        <begin position="301"/>
        <end position="336"/>
    </location>
</feature>
<evidence type="ECO:0008006" key="11">
    <source>
        <dbReference type="Google" id="ProtNLM"/>
    </source>
</evidence>
<dbReference type="InterPro" id="IPR011009">
    <property type="entry name" value="Kinase-like_dom_sf"/>
</dbReference>
<dbReference type="SMART" id="SM00054">
    <property type="entry name" value="EFh"/>
    <property type="match status" value="4"/>
</dbReference>
<keyword evidence="5" id="KW-0106">Calcium</keyword>
<evidence type="ECO:0000256" key="2">
    <source>
        <dbReference type="ARBA" id="ARBA00022679"/>
    </source>
</evidence>
<feature type="domain" description="Protein kinase" evidence="7">
    <location>
        <begin position="1"/>
        <end position="223"/>
    </location>
</feature>
<dbReference type="Gene3D" id="3.30.200.20">
    <property type="entry name" value="Phosphorylase Kinase, domain 1"/>
    <property type="match status" value="1"/>
</dbReference>
<dbReference type="PROSITE" id="PS00018">
    <property type="entry name" value="EF_HAND_1"/>
    <property type="match status" value="4"/>
</dbReference>
<dbReference type="PANTHER" id="PTHR24349">
    <property type="entry name" value="SERINE/THREONINE-PROTEIN KINASE"/>
    <property type="match status" value="1"/>
</dbReference>
<dbReference type="Pfam" id="PF00069">
    <property type="entry name" value="Pkinase"/>
    <property type="match status" value="1"/>
</dbReference>
<keyword evidence="4" id="KW-0418">Kinase</keyword>
<accession>A0A8S1J4W9</accession>
<dbReference type="InterPro" id="IPR000719">
    <property type="entry name" value="Prot_kinase_dom"/>
</dbReference>
<evidence type="ECO:0000256" key="5">
    <source>
        <dbReference type="ARBA" id="ARBA00022837"/>
    </source>
</evidence>
<comment type="caution">
    <text evidence="9">The sequence shown here is derived from an EMBL/GenBank/DDBJ whole genome shotgun (WGS) entry which is preliminary data.</text>
</comment>
<dbReference type="GO" id="GO:0004674">
    <property type="term" value="F:protein serine/threonine kinase activity"/>
    <property type="evidence" value="ECO:0007669"/>
    <property type="project" value="UniProtKB-KW"/>
</dbReference>
<evidence type="ECO:0000259" key="8">
    <source>
        <dbReference type="PROSITE" id="PS50222"/>
    </source>
</evidence>
<keyword evidence="10" id="KW-1185">Reference proteome</keyword>
<dbReference type="InterPro" id="IPR011992">
    <property type="entry name" value="EF-hand-dom_pair"/>
</dbReference>
<dbReference type="Gene3D" id="1.10.238.10">
    <property type="entry name" value="EF-hand"/>
    <property type="match status" value="1"/>
</dbReference>
<dbReference type="PROSITE" id="PS50011">
    <property type="entry name" value="PROTEIN_KINASE_DOM"/>
    <property type="match status" value="1"/>
</dbReference>
<evidence type="ECO:0000256" key="1">
    <source>
        <dbReference type="ARBA" id="ARBA00022527"/>
    </source>
</evidence>
<dbReference type="FunFam" id="1.10.510.10:FF:000178">
    <property type="entry name" value="Calcium-dependent protein kinase 5"/>
    <property type="match status" value="1"/>
</dbReference>
<feature type="domain" description="EF-hand" evidence="8">
    <location>
        <begin position="337"/>
        <end position="372"/>
    </location>
</feature>
<evidence type="ECO:0000313" key="9">
    <source>
        <dbReference type="EMBL" id="CAD7702477.1"/>
    </source>
</evidence>
<keyword evidence="1" id="KW-0723">Serine/threonine-protein kinase</keyword>
<dbReference type="OrthoDB" id="40902at2759"/>
<dbReference type="SUPFAM" id="SSF47473">
    <property type="entry name" value="EF-hand"/>
    <property type="match status" value="1"/>
</dbReference>
<dbReference type="InterPro" id="IPR002048">
    <property type="entry name" value="EF_hand_dom"/>
</dbReference>
<dbReference type="PROSITE" id="PS00108">
    <property type="entry name" value="PROTEIN_KINASE_ST"/>
    <property type="match status" value="1"/>
</dbReference>
<dbReference type="FunFam" id="1.10.238.10:FF:000001">
    <property type="entry name" value="Calmodulin 1"/>
    <property type="match status" value="1"/>
</dbReference>
<dbReference type="InterPro" id="IPR008271">
    <property type="entry name" value="Ser/Thr_kinase_AS"/>
</dbReference>